<evidence type="ECO:0000259" key="3">
    <source>
        <dbReference type="Pfam" id="PF20732"/>
    </source>
</evidence>
<comment type="caution">
    <text evidence="4">The sequence shown here is derived from an EMBL/GenBank/DDBJ whole genome shotgun (WGS) entry which is preliminary data.</text>
</comment>
<evidence type="ECO:0000256" key="1">
    <source>
        <dbReference type="SAM" id="SignalP"/>
    </source>
</evidence>
<dbReference type="PIRSF" id="PIRSF016719">
    <property type="entry name" value="UCP016719"/>
    <property type="match status" value="1"/>
</dbReference>
<sequence>MRKNLFFAILILISNSIIGQTTETGIEVLQNDNFKQLAHKRIGLITNPTGINSQFESSIDILHQAPNVTLKAMYSPEHGVRGDYSAGDKVNFFTDPKTNVPVYSLHGKHKKPTSEMLEGIDVLVYDIQDIGSRSYTYISTLGLAMEAAAENNIKMVVLDRPNPLGGIKMEGMVTEPEFISFVSQFPIPYVHGMTVGELALFLNGEHLLKDGVQCDLEVIKMEGWQRSMTFEETGLPWVPSSPHIPHAHSASFYPVSGILGELYVMSIGVGYTLPFQLFAAEWVDADSLSNNLNTLHIEGLHFRPVHYKPYYSVSKGELIHGVQVHFTDYNTAPLSLIQFYVLQEAHKLWPEHNVFELCEPARLGMFDKVSGSDKIRKEFTKRWLVKDIEELWYKDIKPFKKKASKYFLY</sequence>
<dbReference type="PANTHER" id="PTHR42915:SF1">
    <property type="entry name" value="PEPTIDOGLYCAN BETA-N-ACETYLMURAMIDASE NAMZ"/>
    <property type="match status" value="1"/>
</dbReference>
<gene>
    <name evidence="4" type="ORF">KEM09_10965</name>
</gene>
<dbReference type="Gene3D" id="3.40.50.12170">
    <property type="entry name" value="Uncharacterised protein PF07075, DUF1343"/>
    <property type="match status" value="1"/>
</dbReference>
<dbReference type="Proteomes" id="UP000721861">
    <property type="component" value="Unassembled WGS sequence"/>
</dbReference>
<reference evidence="4 5" key="1">
    <citation type="journal article" date="2014" name="Int. J. Syst. Evol. Microbiol.">
        <title>Carboxylicivirga gen. nov. in the family Marinilabiliaceae with two novel species, Carboxylicivirga mesophila sp. nov. and Carboxylicivirga taeanensis sp. nov., and reclassification of Cytophaga fermentans as Saccharicrinis fermentans gen. nov., comb. nov.</title>
        <authorList>
            <person name="Yang S.H."/>
            <person name="Seo H.S."/>
            <person name="Woo J.H."/>
            <person name="Oh H.M."/>
            <person name="Jang H."/>
            <person name="Lee J.H."/>
            <person name="Kim S.J."/>
            <person name="Kwon K.K."/>
        </authorList>
    </citation>
    <scope>NUCLEOTIDE SEQUENCE [LARGE SCALE GENOMIC DNA]</scope>
    <source>
        <strain evidence="4 5">JCM 18290</strain>
    </source>
</reference>
<dbReference type="Gene3D" id="3.90.1150.140">
    <property type="match status" value="1"/>
</dbReference>
<dbReference type="InterPro" id="IPR008302">
    <property type="entry name" value="NamZ"/>
</dbReference>
<accession>A0ABS5KA67</accession>
<proteinExistence type="predicted"/>
<name>A0ABS5KA67_9BACT</name>
<dbReference type="EMBL" id="JAGUCN010000011">
    <property type="protein sequence ID" value="MBS2211929.1"/>
    <property type="molecule type" value="Genomic_DNA"/>
</dbReference>
<organism evidence="4 5">
    <name type="scientific">Carboxylicivirga mesophila</name>
    <dbReference type="NCBI Taxonomy" id="1166478"/>
    <lineage>
        <taxon>Bacteria</taxon>
        <taxon>Pseudomonadati</taxon>
        <taxon>Bacteroidota</taxon>
        <taxon>Bacteroidia</taxon>
        <taxon>Marinilabiliales</taxon>
        <taxon>Marinilabiliaceae</taxon>
        <taxon>Carboxylicivirga</taxon>
    </lineage>
</organism>
<dbReference type="PANTHER" id="PTHR42915">
    <property type="entry name" value="HYPOTHETICAL 460 KDA PROTEIN IN FEUA-SIGW INTERGENIC REGION [PRECURSOR]"/>
    <property type="match status" value="1"/>
</dbReference>
<protein>
    <submittedName>
        <fullName evidence="4">DUF1343 domain-containing protein</fullName>
    </submittedName>
</protein>
<dbReference type="InterPro" id="IPR048503">
    <property type="entry name" value="NamZ_C"/>
</dbReference>
<dbReference type="RefSeq" id="WP_212228277.1">
    <property type="nucleotide sequence ID" value="NZ_JAGUCN010000011.1"/>
</dbReference>
<feature type="signal peptide" evidence="1">
    <location>
        <begin position="1"/>
        <end position="19"/>
    </location>
</feature>
<keyword evidence="1" id="KW-0732">Signal</keyword>
<dbReference type="Pfam" id="PF20732">
    <property type="entry name" value="NamZ_C"/>
    <property type="match status" value="1"/>
</dbReference>
<feature type="domain" description="Peptidoglycan beta-N-acetylmuramidase NamZ N-terminal" evidence="2">
    <location>
        <begin position="42"/>
        <end position="247"/>
    </location>
</feature>
<dbReference type="Pfam" id="PF07075">
    <property type="entry name" value="NamZ_N"/>
    <property type="match status" value="1"/>
</dbReference>
<evidence type="ECO:0000313" key="5">
    <source>
        <dbReference type="Proteomes" id="UP000721861"/>
    </source>
</evidence>
<feature type="domain" description="Peptidoglycan beta-N-acetylmuramidase NamZ C-terminal" evidence="3">
    <location>
        <begin position="252"/>
        <end position="409"/>
    </location>
</feature>
<evidence type="ECO:0000313" key="4">
    <source>
        <dbReference type="EMBL" id="MBS2211929.1"/>
    </source>
</evidence>
<dbReference type="InterPro" id="IPR048502">
    <property type="entry name" value="NamZ_N"/>
</dbReference>
<evidence type="ECO:0000259" key="2">
    <source>
        <dbReference type="Pfam" id="PF07075"/>
    </source>
</evidence>
<feature type="chain" id="PRO_5047135430" evidence="1">
    <location>
        <begin position="20"/>
        <end position="409"/>
    </location>
</feature>
<keyword evidence="5" id="KW-1185">Reference proteome</keyword>